<evidence type="ECO:0000313" key="4">
    <source>
        <dbReference type="EMBL" id="RWS19324.1"/>
    </source>
</evidence>
<dbReference type="STRING" id="299467.A0A443RVV1"/>
<dbReference type="InterPro" id="IPR045266">
    <property type="entry name" value="DOH_DOMON"/>
</dbReference>
<dbReference type="Pfam" id="PF03351">
    <property type="entry name" value="DOMON"/>
    <property type="match status" value="1"/>
</dbReference>
<comment type="caution">
    <text evidence="4">The sequence shown here is derived from an EMBL/GenBank/DDBJ whole genome shotgun (WGS) entry which is preliminary data.</text>
</comment>
<dbReference type="PROSITE" id="PS50836">
    <property type="entry name" value="DOMON"/>
    <property type="match status" value="1"/>
</dbReference>
<dbReference type="CDD" id="cd09631">
    <property type="entry name" value="DOMON_DOH"/>
    <property type="match status" value="1"/>
</dbReference>
<evidence type="ECO:0000313" key="5">
    <source>
        <dbReference type="Proteomes" id="UP000288716"/>
    </source>
</evidence>
<dbReference type="InterPro" id="IPR005018">
    <property type="entry name" value="DOMON_domain"/>
</dbReference>
<organism evidence="4 5">
    <name type="scientific">Leptotrombidium deliense</name>
    <dbReference type="NCBI Taxonomy" id="299467"/>
    <lineage>
        <taxon>Eukaryota</taxon>
        <taxon>Metazoa</taxon>
        <taxon>Ecdysozoa</taxon>
        <taxon>Arthropoda</taxon>
        <taxon>Chelicerata</taxon>
        <taxon>Arachnida</taxon>
        <taxon>Acari</taxon>
        <taxon>Acariformes</taxon>
        <taxon>Trombidiformes</taxon>
        <taxon>Prostigmata</taxon>
        <taxon>Anystina</taxon>
        <taxon>Parasitengona</taxon>
        <taxon>Trombiculoidea</taxon>
        <taxon>Trombiculidae</taxon>
        <taxon>Leptotrombidium</taxon>
    </lineage>
</organism>
<dbReference type="InterPro" id="IPR052126">
    <property type="entry name" value="Spindle_Org/Thrombomodulin"/>
</dbReference>
<dbReference type="PANTHER" id="PTHR24036">
    <property type="entry name" value="SKELETOR-RELATED"/>
    <property type="match status" value="1"/>
</dbReference>
<dbReference type="SMART" id="SM00664">
    <property type="entry name" value="DoH"/>
    <property type="match status" value="1"/>
</dbReference>
<keyword evidence="1" id="KW-0677">Repeat</keyword>
<name>A0A443RVV1_9ACAR</name>
<dbReference type="AlphaFoldDB" id="A0A443RVV1"/>
<accession>A0A443RVV1</accession>
<gene>
    <name evidence="4" type="ORF">B4U80_00471</name>
</gene>
<dbReference type="Proteomes" id="UP000288716">
    <property type="component" value="Unassembled WGS sequence"/>
</dbReference>
<dbReference type="PANTHER" id="PTHR24036:SF16">
    <property type="entry name" value="KNICKKOPF"/>
    <property type="match status" value="1"/>
</dbReference>
<dbReference type="InterPro" id="IPR019545">
    <property type="entry name" value="DM13_domain"/>
</dbReference>
<sequence length="268" mass="30330">MPGNVTVSEIDWLAVWNEDTQENYGSVLIPNGLNIPPSLTTVHKFVPKLPNCEQLHRRLRVNWEIFGPQITFEIEAQIDENDYVAFGISGSKNSSKMIGSDVIITYMDGLLGYAVDYNVTDIYPCTNVLGLYKGVCPDTKVGAVDNVQIHTYNRENGITRLVMRRNLDTGDEGDTIIEKKGVTYLVWAIGKYNKFKEPRLHHIYPKGDMKVDFGRKASVSSCFDFVDNNEQYMQQKQKPWGPLRIFNQSSTTFYARLGVPADSRGYLG</sequence>
<dbReference type="VEuPathDB" id="VectorBase:LDEU012716"/>
<feature type="non-terminal residue" evidence="4">
    <location>
        <position position="268"/>
    </location>
</feature>
<dbReference type="EMBL" id="NCKV01027610">
    <property type="protein sequence ID" value="RWS19324.1"/>
    <property type="molecule type" value="Genomic_DNA"/>
</dbReference>
<reference evidence="4 5" key="1">
    <citation type="journal article" date="2018" name="Gigascience">
        <title>Genomes of trombidid mites reveal novel predicted allergens and laterally-transferred genes associated with secondary metabolism.</title>
        <authorList>
            <person name="Dong X."/>
            <person name="Chaisiri K."/>
            <person name="Xia D."/>
            <person name="Armstrong S.D."/>
            <person name="Fang Y."/>
            <person name="Donnelly M.J."/>
            <person name="Kadowaki T."/>
            <person name="McGarry J.W."/>
            <person name="Darby A.C."/>
            <person name="Makepeace B.L."/>
        </authorList>
    </citation>
    <scope>NUCLEOTIDE SEQUENCE [LARGE SCALE GENOMIC DNA]</scope>
    <source>
        <strain evidence="4">UoL-UT</strain>
    </source>
</reference>
<proteinExistence type="predicted"/>
<feature type="domain" description="DM13" evidence="3">
    <location>
        <begin position="1"/>
        <end position="30"/>
    </location>
</feature>
<feature type="domain" description="DOMON" evidence="2">
    <location>
        <begin position="57"/>
        <end position="190"/>
    </location>
</feature>
<protein>
    <submittedName>
        <fullName evidence="4">Skeletor: isoforms D/E-like protein 1</fullName>
    </submittedName>
</protein>
<evidence type="ECO:0000259" key="2">
    <source>
        <dbReference type="PROSITE" id="PS50836"/>
    </source>
</evidence>
<keyword evidence="5" id="KW-1185">Reference proteome</keyword>
<dbReference type="PROSITE" id="PS51549">
    <property type="entry name" value="DM13"/>
    <property type="match status" value="1"/>
</dbReference>
<evidence type="ECO:0000256" key="1">
    <source>
        <dbReference type="ARBA" id="ARBA00022737"/>
    </source>
</evidence>
<dbReference type="OrthoDB" id="2448405at2759"/>
<evidence type="ECO:0000259" key="3">
    <source>
        <dbReference type="PROSITE" id="PS51549"/>
    </source>
</evidence>